<evidence type="ECO:0000256" key="4">
    <source>
        <dbReference type="ARBA" id="ARBA00023136"/>
    </source>
</evidence>
<reference evidence="8" key="1">
    <citation type="journal article" date="2019" name="Int. J. Syst. Evol. Microbiol.">
        <title>The Global Catalogue of Microorganisms (GCM) 10K type strain sequencing project: providing services to taxonomists for standard genome sequencing and annotation.</title>
        <authorList>
            <consortium name="The Broad Institute Genomics Platform"/>
            <consortium name="The Broad Institute Genome Sequencing Center for Infectious Disease"/>
            <person name="Wu L."/>
            <person name="Ma J."/>
        </authorList>
    </citation>
    <scope>NUCLEOTIDE SEQUENCE [LARGE SCALE GENOMIC DNA]</scope>
    <source>
        <strain evidence="8">KCTC 42424</strain>
    </source>
</reference>
<evidence type="ECO:0000256" key="5">
    <source>
        <dbReference type="SAM" id="Phobius"/>
    </source>
</evidence>
<comment type="subcellular location">
    <subcellularLocation>
        <location evidence="1">Membrane</location>
        <topology evidence="1">Multi-pass membrane protein</topology>
    </subcellularLocation>
</comment>
<dbReference type="NCBIfam" id="TIGR03902">
    <property type="entry name" value="rhom_GG_sort"/>
    <property type="match status" value="1"/>
</dbReference>
<keyword evidence="2 5" id="KW-0812">Transmembrane</keyword>
<evidence type="ECO:0000256" key="3">
    <source>
        <dbReference type="ARBA" id="ARBA00022989"/>
    </source>
</evidence>
<dbReference type="GO" id="GO:0016787">
    <property type="term" value="F:hydrolase activity"/>
    <property type="evidence" value="ECO:0007669"/>
    <property type="project" value="UniProtKB-KW"/>
</dbReference>
<accession>A0ABV7VQ50</accession>
<evidence type="ECO:0000259" key="6">
    <source>
        <dbReference type="Pfam" id="PF01694"/>
    </source>
</evidence>
<feature type="transmembrane region" description="Helical" evidence="5">
    <location>
        <begin position="112"/>
        <end position="130"/>
    </location>
</feature>
<feature type="transmembrane region" description="Helical" evidence="5">
    <location>
        <begin position="86"/>
        <end position="106"/>
    </location>
</feature>
<feature type="domain" description="Peptidase S54 rhomboid" evidence="6">
    <location>
        <begin position="46"/>
        <end position="190"/>
    </location>
</feature>
<feature type="transmembrane region" description="Helical" evidence="5">
    <location>
        <begin position="176"/>
        <end position="193"/>
    </location>
</feature>
<evidence type="ECO:0000313" key="7">
    <source>
        <dbReference type="EMBL" id="MFC3679640.1"/>
    </source>
</evidence>
<feature type="transmembrane region" description="Helical" evidence="5">
    <location>
        <begin position="137"/>
        <end position="156"/>
    </location>
</feature>
<evidence type="ECO:0000256" key="2">
    <source>
        <dbReference type="ARBA" id="ARBA00022692"/>
    </source>
</evidence>
<organism evidence="7 8">
    <name type="scientific">Bacterioplanoides pacificum</name>
    <dbReference type="NCBI Taxonomy" id="1171596"/>
    <lineage>
        <taxon>Bacteria</taxon>
        <taxon>Pseudomonadati</taxon>
        <taxon>Pseudomonadota</taxon>
        <taxon>Gammaproteobacteria</taxon>
        <taxon>Oceanospirillales</taxon>
        <taxon>Oceanospirillaceae</taxon>
        <taxon>Bacterioplanoides</taxon>
    </lineage>
</organism>
<dbReference type="InterPro" id="IPR035952">
    <property type="entry name" value="Rhomboid-like_sf"/>
</dbReference>
<dbReference type="EMBL" id="JBHRYB010000005">
    <property type="protein sequence ID" value="MFC3679640.1"/>
    <property type="molecule type" value="Genomic_DNA"/>
</dbReference>
<dbReference type="EC" id="3.4.21.-" evidence="7"/>
<dbReference type="InterPro" id="IPR022764">
    <property type="entry name" value="Peptidase_S54_rhomboid_dom"/>
</dbReference>
<proteinExistence type="predicted"/>
<evidence type="ECO:0000256" key="1">
    <source>
        <dbReference type="ARBA" id="ARBA00004141"/>
    </source>
</evidence>
<dbReference type="Pfam" id="PF01694">
    <property type="entry name" value="Rhomboid"/>
    <property type="match status" value="1"/>
</dbReference>
<name>A0ABV7VQ50_9GAMM</name>
<dbReference type="Gene3D" id="1.20.1540.10">
    <property type="entry name" value="Rhomboid-like"/>
    <property type="match status" value="1"/>
</dbReference>
<keyword evidence="8" id="KW-1185">Reference proteome</keyword>
<protein>
    <submittedName>
        <fullName evidence="7">Rhombosortase</fullName>
        <ecNumber evidence="7">3.4.21.-</ecNumber>
    </submittedName>
</protein>
<comment type="caution">
    <text evidence="7">The sequence shown here is derived from an EMBL/GenBank/DDBJ whole genome shotgun (WGS) entry which is preliminary data.</text>
</comment>
<sequence length="209" mass="23827">MSVLSVFWRRYALYCVVMALMAALGLLQPWSSDWLAFDRALIGSGHQWWRLFSANWVHLSDNHLLGNLLGMTLFAYVAGRDLNNRLGVMLLLWGMLWVGCGLYLFADRLQHYVGMSGALHGFLLVAPFVSRYYSRRMAWLFLLVICCKTAWEQTAWYDDMALVGYIGGRVATQSHLMGTLSGISFLAMLRWLAPHYLRAVAQHTPRSES</sequence>
<dbReference type="RefSeq" id="WP_376865384.1">
    <property type="nucleotide sequence ID" value="NZ_JBHRYB010000005.1"/>
</dbReference>
<dbReference type="SUPFAM" id="SSF144091">
    <property type="entry name" value="Rhomboid-like"/>
    <property type="match status" value="1"/>
</dbReference>
<feature type="transmembrane region" description="Helical" evidence="5">
    <location>
        <begin position="12"/>
        <end position="31"/>
    </location>
</feature>
<feature type="transmembrane region" description="Helical" evidence="5">
    <location>
        <begin position="62"/>
        <end position="79"/>
    </location>
</feature>
<keyword evidence="3 5" id="KW-1133">Transmembrane helix</keyword>
<keyword evidence="4 5" id="KW-0472">Membrane</keyword>
<dbReference type="InterPro" id="IPR023826">
    <property type="entry name" value="Rhom-like_SP_proteobac"/>
</dbReference>
<evidence type="ECO:0000313" key="8">
    <source>
        <dbReference type="Proteomes" id="UP001595722"/>
    </source>
</evidence>
<keyword evidence="7" id="KW-0378">Hydrolase</keyword>
<dbReference type="Proteomes" id="UP001595722">
    <property type="component" value="Unassembled WGS sequence"/>
</dbReference>
<gene>
    <name evidence="7" type="primary">rrtA</name>
    <name evidence="7" type="ORF">ACFOMG_05875</name>
</gene>